<dbReference type="PANTHER" id="PTHR46246:SF1">
    <property type="entry name" value="GUANOSINE-3',5'-BIS(DIPHOSPHATE) 3'-PYROPHOSPHOHYDROLASE MESH1"/>
    <property type="match status" value="1"/>
</dbReference>
<dbReference type="EMBL" id="MFTS01000005">
    <property type="protein sequence ID" value="OGI68120.1"/>
    <property type="molecule type" value="Genomic_DNA"/>
</dbReference>
<dbReference type="GO" id="GO:0008893">
    <property type="term" value="F:guanosine-3',5'-bis(diphosphate) 3'-diphosphatase activity"/>
    <property type="evidence" value="ECO:0007669"/>
    <property type="project" value="TreeGrafter"/>
</dbReference>
<dbReference type="Gene3D" id="1.10.3210.10">
    <property type="entry name" value="Hypothetical protein af1432"/>
    <property type="match status" value="1"/>
</dbReference>
<proteinExistence type="predicted"/>
<dbReference type="InterPro" id="IPR052194">
    <property type="entry name" value="MESH1"/>
</dbReference>
<accession>A0A1F6VER3</accession>
<dbReference type="InterPro" id="IPR003607">
    <property type="entry name" value="HD/PDEase_dom"/>
</dbReference>
<gene>
    <name evidence="1" type="ORF">A2738_02980</name>
</gene>
<evidence type="ECO:0000313" key="1">
    <source>
        <dbReference type="EMBL" id="OGI68120.1"/>
    </source>
</evidence>
<name>A0A1F6VER3_9BACT</name>
<dbReference type="Pfam" id="PF13328">
    <property type="entry name" value="HD_4"/>
    <property type="match status" value="1"/>
</dbReference>
<evidence type="ECO:0000313" key="2">
    <source>
        <dbReference type="Proteomes" id="UP000178235"/>
    </source>
</evidence>
<sequence length="165" mass="19220">MNLDLAIEFTTKKFEAIGKKNHFLRVLAVLKDEFHVDDEELLIAAVLHDTLEDTDTTYEELEKKFSKSVADLVEEVSHPKNYNDKQKLEFYKKLGTISPKAKILKLADFVDNLRYEIRAMKDDSKSKYKDRYVFLIRELLESYPESDGKNMVLQLAKELENLAAK</sequence>
<comment type="caution">
    <text evidence="1">The sequence shown here is derived from an EMBL/GenBank/DDBJ whole genome shotgun (WGS) entry which is preliminary data.</text>
</comment>
<reference evidence="1 2" key="1">
    <citation type="journal article" date="2016" name="Nat. Commun.">
        <title>Thousands of microbial genomes shed light on interconnected biogeochemical processes in an aquifer system.</title>
        <authorList>
            <person name="Anantharaman K."/>
            <person name="Brown C.T."/>
            <person name="Hug L.A."/>
            <person name="Sharon I."/>
            <person name="Castelle C.J."/>
            <person name="Probst A.J."/>
            <person name="Thomas B.C."/>
            <person name="Singh A."/>
            <person name="Wilkins M.J."/>
            <person name="Karaoz U."/>
            <person name="Brodie E.L."/>
            <person name="Williams K.H."/>
            <person name="Hubbard S.S."/>
            <person name="Banfield J.F."/>
        </authorList>
    </citation>
    <scope>NUCLEOTIDE SEQUENCE [LARGE SCALE GENOMIC DNA]</scope>
</reference>
<dbReference type="Proteomes" id="UP000178235">
    <property type="component" value="Unassembled WGS sequence"/>
</dbReference>
<dbReference type="PANTHER" id="PTHR46246">
    <property type="entry name" value="GUANOSINE-3',5'-BIS(DIPHOSPHATE) 3'-PYROPHOSPHOHYDROLASE MESH1"/>
    <property type="match status" value="1"/>
</dbReference>
<organism evidence="1 2">
    <name type="scientific">Candidatus Nomurabacteria bacterium RIFCSPHIGHO2_01_FULL_42_15</name>
    <dbReference type="NCBI Taxonomy" id="1801742"/>
    <lineage>
        <taxon>Bacteria</taxon>
        <taxon>Candidatus Nomuraibacteriota</taxon>
    </lineage>
</organism>
<dbReference type="SUPFAM" id="SSF109604">
    <property type="entry name" value="HD-domain/PDEase-like"/>
    <property type="match status" value="1"/>
</dbReference>
<evidence type="ECO:0008006" key="3">
    <source>
        <dbReference type="Google" id="ProtNLM"/>
    </source>
</evidence>
<dbReference type="AlphaFoldDB" id="A0A1F6VER3"/>
<protein>
    <recommendedName>
        <fullName evidence="3">HD/PDEase domain-containing protein</fullName>
    </recommendedName>
</protein>
<dbReference type="CDD" id="cd00077">
    <property type="entry name" value="HDc"/>
    <property type="match status" value="1"/>
</dbReference>